<dbReference type="PANTHER" id="PTHR13318">
    <property type="entry name" value="PARTNER OF PAIRED, ISOFORM B-RELATED"/>
    <property type="match status" value="1"/>
</dbReference>
<dbReference type="Proteomes" id="UP000256970">
    <property type="component" value="Unassembled WGS sequence"/>
</dbReference>
<comment type="subcellular location">
    <subcellularLocation>
        <location evidence="1">Cytoplasm</location>
        <location evidence="1">Cytoskeleton</location>
        <location evidence="1">Cilium axoneme</location>
    </subcellularLocation>
</comment>
<evidence type="ECO:0000256" key="1">
    <source>
        <dbReference type="ARBA" id="ARBA00004430"/>
    </source>
</evidence>
<gene>
    <name evidence="3" type="ORF">BQ4739_LOCUS12299</name>
</gene>
<evidence type="ECO:0000313" key="4">
    <source>
        <dbReference type="Proteomes" id="UP000256970"/>
    </source>
</evidence>
<dbReference type="EMBL" id="FNXT01001106">
    <property type="protein sequence ID" value="SZX72145.1"/>
    <property type="molecule type" value="Genomic_DNA"/>
</dbReference>
<feature type="domain" description="F-box/LRR-repeat protein 15-like leucin rich repeat" evidence="2">
    <location>
        <begin position="251"/>
        <end position="322"/>
    </location>
</feature>
<name>A0A383W3B8_TETOB</name>
<dbReference type="GO" id="GO:0019005">
    <property type="term" value="C:SCF ubiquitin ligase complex"/>
    <property type="evidence" value="ECO:0007669"/>
    <property type="project" value="TreeGrafter"/>
</dbReference>
<protein>
    <recommendedName>
        <fullName evidence="2">F-box/LRR-repeat protein 15-like leucin rich repeat domain-containing protein</fullName>
    </recommendedName>
</protein>
<dbReference type="SUPFAM" id="SSF52047">
    <property type="entry name" value="RNI-like"/>
    <property type="match status" value="1"/>
</dbReference>
<evidence type="ECO:0000259" key="2">
    <source>
        <dbReference type="Pfam" id="PF25372"/>
    </source>
</evidence>
<dbReference type="InterPro" id="IPR006553">
    <property type="entry name" value="Leu-rich_rpt_Cys-con_subtyp"/>
</dbReference>
<dbReference type="InterPro" id="IPR057207">
    <property type="entry name" value="FBXL15_LRR"/>
</dbReference>
<dbReference type="Pfam" id="PF25372">
    <property type="entry name" value="DUF7885"/>
    <property type="match status" value="1"/>
</dbReference>
<dbReference type="InterPro" id="IPR032675">
    <property type="entry name" value="LRR_dom_sf"/>
</dbReference>
<organism evidence="3 4">
    <name type="scientific">Tetradesmus obliquus</name>
    <name type="common">Green alga</name>
    <name type="synonym">Acutodesmus obliquus</name>
    <dbReference type="NCBI Taxonomy" id="3088"/>
    <lineage>
        <taxon>Eukaryota</taxon>
        <taxon>Viridiplantae</taxon>
        <taxon>Chlorophyta</taxon>
        <taxon>core chlorophytes</taxon>
        <taxon>Chlorophyceae</taxon>
        <taxon>CS clade</taxon>
        <taxon>Sphaeropleales</taxon>
        <taxon>Scenedesmaceae</taxon>
        <taxon>Tetradesmus</taxon>
    </lineage>
</organism>
<dbReference type="GO" id="GO:0005930">
    <property type="term" value="C:axoneme"/>
    <property type="evidence" value="ECO:0007669"/>
    <property type="project" value="UniProtKB-SubCell"/>
</dbReference>
<evidence type="ECO:0000313" key="3">
    <source>
        <dbReference type="EMBL" id="SZX72145.1"/>
    </source>
</evidence>
<sequence>MPAASTPASSGSTQSALAGSARLLVRLHKVFEPRSVLFGRSFITAFALGQMAVDQAKCSKCDWSTSCSECCSPCVALDSLPDSLVQQHLLPRLSSGDKKVFRMTNPRQRQLVNQSVRTVLVPASALNSCPAGTTLGEPFPAAHTLKAYDWQDASITDDALIKFLAGSEQWLGSLGEVNIKKCHHVTRKLLAFLRSACPKLRKLAPSRWADHSALRDIAAFPCLEELDLGDPDADIITIDDLGLTALTGLSHSLRRLGLSRCRWVSDAAFATLAQLHQLQVLDLSHTDVGPRGLAALAGLPNLHTINLTGCRNVTDEALAELARIPSLAHITLKGSLATNDGLQLLRALPRLTHLDLGSRWELDDTGLAAVASCPELKVLAAGSFNLVCPACNPKGLAKLEHLSFGGGFANKGLHLLFPLLKLKSLYVQGIDSVTDCVMRHISCSQKQLQHLSLRSGYSLTKDGLTQLAPLANLSVLSVGACPAISRPALEAFTAAHSRLAMLLQGACPLLSDEGEALCALAPEPALASPFLPTVRVS</sequence>
<dbReference type="SMART" id="SM00367">
    <property type="entry name" value="LRR_CC"/>
    <property type="match status" value="4"/>
</dbReference>
<dbReference type="GO" id="GO:0031146">
    <property type="term" value="P:SCF-dependent proteasomal ubiquitin-dependent protein catabolic process"/>
    <property type="evidence" value="ECO:0007669"/>
    <property type="project" value="TreeGrafter"/>
</dbReference>
<dbReference type="AlphaFoldDB" id="A0A383W3B8"/>
<dbReference type="STRING" id="3088.A0A383W3B8"/>
<dbReference type="Gene3D" id="3.80.10.10">
    <property type="entry name" value="Ribonuclease Inhibitor"/>
    <property type="match status" value="3"/>
</dbReference>
<proteinExistence type="predicted"/>
<keyword evidence="4" id="KW-1185">Reference proteome</keyword>
<reference evidence="3 4" key="1">
    <citation type="submission" date="2016-10" db="EMBL/GenBank/DDBJ databases">
        <authorList>
            <person name="Cai Z."/>
        </authorList>
    </citation>
    <scope>NUCLEOTIDE SEQUENCE [LARGE SCALE GENOMIC DNA]</scope>
</reference>
<accession>A0A383W3B8</accession>